<dbReference type="Proteomes" id="UP000000591">
    <property type="component" value="Chromosome IV"/>
</dbReference>
<dbReference type="KEGG" id="ago:AGOS_ADR057W"/>
<dbReference type="HOGENOM" id="CLU_1749181_0_0_1"/>
<evidence type="ECO:0000313" key="3">
    <source>
        <dbReference type="Proteomes" id="UP000000591"/>
    </source>
</evidence>
<dbReference type="EMBL" id="AE016817">
    <property type="protein sequence ID" value="AAS51977.1"/>
    <property type="molecule type" value="Genomic_DNA"/>
</dbReference>
<name>Q75AH0_EREGS</name>
<gene>
    <name evidence="2" type="ORF">AGOS_ADR057W</name>
</gene>
<feature type="compositionally biased region" description="Basic and acidic residues" evidence="1">
    <location>
        <begin position="97"/>
        <end position="106"/>
    </location>
</feature>
<feature type="region of interest" description="Disordered" evidence="1">
    <location>
        <begin position="94"/>
        <end position="149"/>
    </location>
</feature>
<dbReference type="RefSeq" id="NP_984153.1">
    <property type="nucleotide sequence ID" value="NM_209506.1"/>
</dbReference>
<evidence type="ECO:0000313" key="2">
    <source>
        <dbReference type="EMBL" id="AAS51977.1"/>
    </source>
</evidence>
<evidence type="ECO:0000256" key="1">
    <source>
        <dbReference type="SAM" id="MobiDB-lite"/>
    </source>
</evidence>
<keyword evidence="3" id="KW-1185">Reference proteome</keyword>
<proteinExistence type="predicted"/>
<reference evidence="2 3" key="1">
    <citation type="journal article" date="2004" name="Science">
        <title>The Ashbya gossypii genome as a tool for mapping the ancient Saccharomyces cerevisiae genome.</title>
        <authorList>
            <person name="Dietrich F.S."/>
            <person name="Voegeli S."/>
            <person name="Brachat S."/>
            <person name="Lerch A."/>
            <person name="Gates K."/>
            <person name="Steiner S."/>
            <person name="Mohr C."/>
            <person name="Pohlmann R."/>
            <person name="Luedi P."/>
            <person name="Choi S."/>
            <person name="Wing R.A."/>
            <person name="Flavier A."/>
            <person name="Gaffney T.D."/>
            <person name="Philippsen P."/>
        </authorList>
    </citation>
    <scope>NUCLEOTIDE SEQUENCE [LARGE SCALE GENOMIC DNA]</scope>
    <source>
        <strain evidence="3">ATCC 10895 / CBS 109.51 / FGSC 9923 / NRRL Y-1056</strain>
    </source>
</reference>
<feature type="compositionally biased region" description="Low complexity" evidence="1">
    <location>
        <begin position="122"/>
        <end position="133"/>
    </location>
</feature>
<dbReference type="InParanoid" id="Q75AH0"/>
<protein>
    <submittedName>
        <fullName evidence="2">ADR057Wp</fullName>
    </submittedName>
</protein>
<accession>Q75AH0</accession>
<reference evidence="3" key="2">
    <citation type="journal article" date="2013" name="G3 (Bethesda)">
        <title>Genomes of Ashbya fungi isolated from insects reveal four mating-type loci, numerous translocations, lack of transposons, and distinct gene duplications.</title>
        <authorList>
            <person name="Dietrich F.S."/>
            <person name="Voegeli S."/>
            <person name="Kuo S."/>
            <person name="Philippsen P."/>
        </authorList>
    </citation>
    <scope>GENOME REANNOTATION</scope>
    <source>
        <strain evidence="3">ATCC 10895 / CBS 109.51 / FGSC 9923 / NRRL Y-1056</strain>
    </source>
</reference>
<dbReference type="GeneID" id="4620302"/>
<sequence>MCHRMSRNMFDAATTCMWTLPVTLGRCTRPRAPSSTAAPRAAVPVLHAGAGPVGIPACLAAKRRDARTRGHMRRCGSRSLGSAQASLRTRYASARADIVRPHDLQRPRAAGPQGPAQPQPPACARGSFRVSRGGVRGPGAHNSPYSSAF</sequence>
<dbReference type="AlphaFoldDB" id="Q75AH0"/>
<organism evidence="2 3">
    <name type="scientific">Eremothecium gossypii (strain ATCC 10895 / CBS 109.51 / FGSC 9923 / NRRL Y-1056)</name>
    <name type="common">Yeast</name>
    <name type="synonym">Ashbya gossypii</name>
    <dbReference type="NCBI Taxonomy" id="284811"/>
    <lineage>
        <taxon>Eukaryota</taxon>
        <taxon>Fungi</taxon>
        <taxon>Dikarya</taxon>
        <taxon>Ascomycota</taxon>
        <taxon>Saccharomycotina</taxon>
        <taxon>Saccharomycetes</taxon>
        <taxon>Saccharomycetales</taxon>
        <taxon>Saccharomycetaceae</taxon>
        <taxon>Eremothecium</taxon>
    </lineage>
</organism>